<dbReference type="InterPro" id="IPR011009">
    <property type="entry name" value="Kinase-like_dom_sf"/>
</dbReference>
<feature type="domain" description="Protein kinase" evidence="5">
    <location>
        <begin position="408"/>
        <end position="729"/>
    </location>
</feature>
<dbReference type="Pfam" id="PF00069">
    <property type="entry name" value="Pkinase"/>
    <property type="match status" value="2"/>
</dbReference>
<keyword evidence="1 3" id="KW-0547">Nucleotide-binding</keyword>
<dbReference type="Gene3D" id="1.10.510.10">
    <property type="entry name" value="Transferase(Phosphotransferase) domain 1"/>
    <property type="match status" value="3"/>
</dbReference>
<keyword evidence="2 3" id="KW-0067">ATP-binding</keyword>
<sequence length="1299" mass="146033">MEPKIITSSSAFSRQCIVGRGGFAECQLVKMKGLPTHCVFKKLFRHADKESLVQCQQEFKNLMRLFIMVNPQRVPRPISFVNLLDKDFKGDFGYLMEFCIGGHIMEFARSWCADGKYEEKEESSSSDSDSDSDLSSSSDSFSYNPKTMNPVKLSSICVEMIECLDDVFTANNNFIHRDVKPNNFLVGADPDSGKCSLVLSGLSLSKFQTSDDKSEKRICGTLVYNSYEALGGYQSQESDAHSLGMSIMTLFFGRNPLLDAPELKWADSPLNYVHELRDLLISGYLPQLSESPLFQSLQTIDGGKYKPVFKCLNEVFEGLTKFDIDDRMSVHEAREKVQSIKRLLPTFGEGWETPKIEDIIEEKLKNYPLSHTYEDDPPFKSFDPIRINPFNLLLELMESEIITSSSAFSRQCIVGRGGFAECQLVKMKGLPTRCVFKKLFRHGDKKSLVQALCTGCQQEFKNLMRLFIMVNPQRVPRPISFVNLLDKDFKGKCGYLMEFCIGGHIMEFAKSWCDDGKYEEEEESSSSDSDSFSYKPKTLNPVKLSSICVEMIECLDDVFTANHNFIHRDVKPEHFLVRADPDSGKCSLVLSGLSLSKFETSDDDSKKSFCGTYVYNSYEALGGYQSQESDAHSLGINPLLDAPELKWADSPLNYVHELRDLLISGYLPKLSESPLFQSLQTIDGGKYKPVFKCLNEVFEGLTKFDIDDRMSVHEAREKVQSIKHLLPRFGEGWEATRIEDVIEGKLRKYGSIHEEESSSEEEEETSESQPAPPESSDSSPKPTPKPSPKPVPKPAVLPQTLTSSSSVTPLCIIGEGGFGIVILTRVEYPGLSSPCSLCALKCMENHETHANNAKCVKSMKDEFSRQSRLYSIPAIQSCVPRPLHILDLLDSDQKGTLGIMMEFCRGGNVMEFAKSWAVDLSKCDPDVDDEDDLVYDPVKIASLCNHETHANNAKCVKSMKDEFSRQSRLYSIPAIQSCVPRPLHILDLLDSDQKGTLGIMMEFCRGGNVMEFAKSWAVDLSKCDPDVDDEDDLVYDPVKIASLCVGIIECVSDVFTAKEQLVHRDIKPDNFLVRHDSSKGKCKIVLGDLGFVKIRDSMSQLSSFNTSEHSTKYDAETGSKSSTKTSFSYKPSIVGTLCYNAPESLKNGFYTQRSDAWGVVLTIWSLFNRMQQPFMCHPNVVSIPYSHRYNKDLRSALLELSMDDVSLPQLLDSATFCALETLDGGKYKPVYKVFLEVFDGLLNPDRFKRMMINQARVLTDKIKHLLPDVGEGWSCPPLEEYIDCQLEEYEGETGAKYIK</sequence>
<dbReference type="InterPro" id="IPR000719">
    <property type="entry name" value="Prot_kinase_dom"/>
</dbReference>
<evidence type="ECO:0000256" key="2">
    <source>
        <dbReference type="ARBA" id="ARBA00022840"/>
    </source>
</evidence>
<feature type="binding site" evidence="3">
    <location>
        <position position="41"/>
    </location>
    <ligand>
        <name>ATP</name>
        <dbReference type="ChEBI" id="CHEBI:30616"/>
    </ligand>
</feature>
<dbReference type="PROSITE" id="PS50011">
    <property type="entry name" value="PROTEIN_KINASE_DOM"/>
    <property type="match status" value="3"/>
</dbReference>
<dbReference type="PROSITE" id="PS00107">
    <property type="entry name" value="PROTEIN_KINASE_ATP"/>
    <property type="match status" value="3"/>
</dbReference>
<dbReference type="SUPFAM" id="SSF56112">
    <property type="entry name" value="Protein kinase-like (PK-like)"/>
    <property type="match status" value="4"/>
</dbReference>
<feature type="binding site" evidence="3">
    <location>
        <position position="841"/>
    </location>
    <ligand>
        <name>ATP</name>
        <dbReference type="ChEBI" id="CHEBI:30616"/>
    </ligand>
</feature>
<feature type="domain" description="Protein kinase" evidence="5">
    <location>
        <begin position="12"/>
        <end position="347"/>
    </location>
</feature>
<comment type="caution">
    <text evidence="6">The sequence shown here is derived from an EMBL/GenBank/DDBJ whole genome shotgun (WGS) entry which is preliminary data.</text>
</comment>
<dbReference type="EMBL" id="BQXS01012555">
    <property type="protein sequence ID" value="GKT24948.1"/>
    <property type="molecule type" value="Genomic_DNA"/>
</dbReference>
<feature type="compositionally biased region" description="Acidic residues" evidence="4">
    <location>
        <begin position="757"/>
        <end position="766"/>
    </location>
</feature>
<proteinExistence type="predicted"/>
<feature type="domain" description="Protein kinase" evidence="5">
    <location>
        <begin position="807"/>
        <end position="1267"/>
    </location>
</feature>
<reference evidence="6" key="1">
    <citation type="submission" date="2022-03" db="EMBL/GenBank/DDBJ databases">
        <title>Draft genome sequence of Aduncisulcus paluster, a free-living microaerophilic Fornicata.</title>
        <authorList>
            <person name="Yuyama I."/>
            <person name="Kume K."/>
            <person name="Tamura T."/>
            <person name="Inagaki Y."/>
            <person name="Hashimoto T."/>
        </authorList>
    </citation>
    <scope>NUCLEOTIDE SEQUENCE</scope>
    <source>
        <strain evidence="6">NY0171</strain>
    </source>
</reference>
<dbReference type="PANTHER" id="PTHR24361:SF613">
    <property type="entry name" value="NUCLEAR RECEPTOR-BINDING PROTEIN-RELATED"/>
    <property type="match status" value="1"/>
</dbReference>
<feature type="binding site" evidence="3">
    <location>
        <position position="437"/>
    </location>
    <ligand>
        <name>ATP</name>
        <dbReference type="ChEBI" id="CHEBI:30616"/>
    </ligand>
</feature>
<protein>
    <recommendedName>
        <fullName evidence="5">Protein kinase domain-containing protein</fullName>
    </recommendedName>
</protein>
<organism evidence="6 7">
    <name type="scientific">Aduncisulcus paluster</name>
    <dbReference type="NCBI Taxonomy" id="2918883"/>
    <lineage>
        <taxon>Eukaryota</taxon>
        <taxon>Metamonada</taxon>
        <taxon>Carpediemonas-like organisms</taxon>
        <taxon>Aduncisulcus</taxon>
    </lineage>
</organism>
<feature type="region of interest" description="Disordered" evidence="4">
    <location>
        <begin position="122"/>
        <end position="141"/>
    </location>
</feature>
<feature type="compositionally biased region" description="Pro residues" evidence="4">
    <location>
        <begin position="781"/>
        <end position="795"/>
    </location>
</feature>
<evidence type="ECO:0000259" key="5">
    <source>
        <dbReference type="PROSITE" id="PS50011"/>
    </source>
</evidence>
<dbReference type="Proteomes" id="UP001057375">
    <property type="component" value="Unassembled WGS sequence"/>
</dbReference>
<evidence type="ECO:0000313" key="7">
    <source>
        <dbReference type="Proteomes" id="UP001057375"/>
    </source>
</evidence>
<dbReference type="InterPro" id="IPR017441">
    <property type="entry name" value="Protein_kinase_ATP_BS"/>
</dbReference>
<evidence type="ECO:0000256" key="3">
    <source>
        <dbReference type="PROSITE-ProRule" id="PRU10141"/>
    </source>
</evidence>
<gene>
    <name evidence="6" type="ORF">ADUPG1_012890</name>
</gene>
<dbReference type="InterPro" id="IPR053235">
    <property type="entry name" value="Ser_Thr_kinase"/>
</dbReference>
<dbReference type="PANTHER" id="PTHR24361">
    <property type="entry name" value="MITOGEN-ACTIVATED KINASE KINASE KINASE"/>
    <property type="match status" value="1"/>
</dbReference>
<accession>A0ABQ5K330</accession>
<evidence type="ECO:0000313" key="6">
    <source>
        <dbReference type="EMBL" id="GKT24948.1"/>
    </source>
</evidence>
<dbReference type="SMART" id="SM00220">
    <property type="entry name" value="S_TKc"/>
    <property type="match status" value="1"/>
</dbReference>
<name>A0ABQ5K330_9EUKA</name>
<dbReference type="InterPro" id="IPR008271">
    <property type="entry name" value="Ser/Thr_kinase_AS"/>
</dbReference>
<evidence type="ECO:0000256" key="1">
    <source>
        <dbReference type="ARBA" id="ARBA00022741"/>
    </source>
</evidence>
<keyword evidence="7" id="KW-1185">Reference proteome</keyword>
<evidence type="ECO:0000256" key="4">
    <source>
        <dbReference type="SAM" id="MobiDB-lite"/>
    </source>
</evidence>
<feature type="region of interest" description="Disordered" evidence="4">
    <location>
        <begin position="749"/>
        <end position="801"/>
    </location>
</feature>
<dbReference type="PROSITE" id="PS00108">
    <property type="entry name" value="PROTEIN_KINASE_ST"/>
    <property type="match status" value="2"/>
</dbReference>